<evidence type="ECO:0000313" key="1">
    <source>
        <dbReference type="EMBL" id="PWK27893.1"/>
    </source>
</evidence>
<accession>A0A316EEZ0</accession>
<comment type="caution">
    <text evidence="1">The sequence shown here is derived from an EMBL/GenBank/DDBJ whole genome shotgun (WGS) entry which is preliminary data.</text>
</comment>
<dbReference type="EMBL" id="QGGO01000005">
    <property type="protein sequence ID" value="PWK27893.1"/>
    <property type="molecule type" value="Genomic_DNA"/>
</dbReference>
<proteinExistence type="predicted"/>
<sequence length="120" mass="13776">MQKTSHISRLFSVFLMSLMLMFTVFGKTFSASQVRLQAVEKAKTEQSKHSEKSDNCTISELSVMQASAPVTIDFSQEFIFTSQVFSFLMPEKHIQTIKNLLFRLPHLEILFEHFIVTNAP</sequence>
<gene>
    <name evidence="1" type="ORF">LV89_01300</name>
</gene>
<dbReference type="Proteomes" id="UP000245489">
    <property type="component" value="Unassembled WGS sequence"/>
</dbReference>
<protein>
    <submittedName>
        <fullName evidence="1">Uncharacterized protein</fullName>
    </submittedName>
</protein>
<dbReference type="OrthoDB" id="963742at2"/>
<dbReference type="AlphaFoldDB" id="A0A316EEZ0"/>
<keyword evidence="2" id="KW-1185">Reference proteome</keyword>
<evidence type="ECO:0000313" key="2">
    <source>
        <dbReference type="Proteomes" id="UP000245489"/>
    </source>
</evidence>
<reference evidence="1 2" key="1">
    <citation type="submission" date="2018-05" db="EMBL/GenBank/DDBJ databases">
        <title>Genomic Encyclopedia of Archaeal and Bacterial Type Strains, Phase II (KMG-II): from individual species to whole genera.</title>
        <authorList>
            <person name="Goeker M."/>
        </authorList>
    </citation>
    <scope>NUCLEOTIDE SEQUENCE [LARGE SCALE GENOMIC DNA]</scope>
    <source>
        <strain evidence="1 2">DSM 22214</strain>
    </source>
</reference>
<organism evidence="1 2">
    <name type="scientific">Arcicella aurantiaca</name>
    <dbReference type="NCBI Taxonomy" id="591202"/>
    <lineage>
        <taxon>Bacteria</taxon>
        <taxon>Pseudomonadati</taxon>
        <taxon>Bacteroidota</taxon>
        <taxon>Cytophagia</taxon>
        <taxon>Cytophagales</taxon>
        <taxon>Flectobacillaceae</taxon>
        <taxon>Arcicella</taxon>
    </lineage>
</organism>
<name>A0A316EEZ0_9BACT</name>
<dbReference type="RefSeq" id="WP_146199095.1">
    <property type="nucleotide sequence ID" value="NZ_QGGO01000005.1"/>
</dbReference>